<organism evidence="1 2">
    <name type="scientific">Candidatus Lloydbacteria bacterium RIFCSPHIGHO2_02_FULL_54_17</name>
    <dbReference type="NCBI Taxonomy" id="1798664"/>
    <lineage>
        <taxon>Bacteria</taxon>
        <taxon>Candidatus Lloydiibacteriota</taxon>
    </lineage>
</organism>
<reference evidence="1 2" key="1">
    <citation type="journal article" date="2016" name="Nat. Commun.">
        <title>Thousands of microbial genomes shed light on interconnected biogeochemical processes in an aquifer system.</title>
        <authorList>
            <person name="Anantharaman K."/>
            <person name="Brown C.T."/>
            <person name="Hug L.A."/>
            <person name="Sharon I."/>
            <person name="Castelle C.J."/>
            <person name="Probst A.J."/>
            <person name="Thomas B.C."/>
            <person name="Singh A."/>
            <person name="Wilkins M.J."/>
            <person name="Karaoz U."/>
            <person name="Brodie E.L."/>
            <person name="Williams K.H."/>
            <person name="Hubbard S.S."/>
            <person name="Banfield J.F."/>
        </authorList>
    </citation>
    <scope>NUCLEOTIDE SEQUENCE [LARGE SCALE GENOMIC DNA]</scope>
</reference>
<gene>
    <name evidence="1" type="ORF">A3C93_03150</name>
</gene>
<dbReference type="Proteomes" id="UP000178636">
    <property type="component" value="Unassembled WGS sequence"/>
</dbReference>
<comment type="caution">
    <text evidence="1">The sequence shown here is derived from an EMBL/GenBank/DDBJ whole genome shotgun (WGS) entry which is preliminary data.</text>
</comment>
<dbReference type="AlphaFoldDB" id="A0A1G2DEL0"/>
<evidence type="ECO:0000313" key="2">
    <source>
        <dbReference type="Proteomes" id="UP000178636"/>
    </source>
</evidence>
<evidence type="ECO:0000313" key="1">
    <source>
        <dbReference type="EMBL" id="OGZ12074.1"/>
    </source>
</evidence>
<sequence>MAKQHGTDLKPTTPEQHAILTGETALPVAKANPSFALMQKLASNKTTKRRALTATSKALEIELIPGPRLIREQQFWAKLGVAVVIDDLMIPELPTDFTEVAIIPDTLTCEQLFALCAKHFLSWKYDYDLNKSTRKQVRPKGTYVVGYRGGIEPDLEHRGKGYGVATKEGLIFMNPKERLVAELRYAVPNGVYLSRHLDVKGGTVTSSLTLGAISFLARWNTLNSTFIVNASVQSYTLPDCGHRQVVCA</sequence>
<name>A0A1G2DEL0_9BACT</name>
<proteinExistence type="predicted"/>
<accession>A0A1G2DEL0</accession>
<dbReference type="EMBL" id="MHLO01000024">
    <property type="protein sequence ID" value="OGZ12074.1"/>
    <property type="molecule type" value="Genomic_DNA"/>
</dbReference>
<protein>
    <submittedName>
        <fullName evidence="1">Uncharacterized protein</fullName>
    </submittedName>
</protein>